<dbReference type="InterPro" id="IPR011989">
    <property type="entry name" value="ARM-like"/>
</dbReference>
<dbReference type="GO" id="GO:0030289">
    <property type="term" value="C:protein phosphatase 4 complex"/>
    <property type="evidence" value="ECO:0007669"/>
    <property type="project" value="TreeGrafter"/>
</dbReference>
<dbReference type="AlphaFoldDB" id="A0A2A2LH22"/>
<dbReference type="Pfam" id="PF04802">
    <property type="entry name" value="PP4R3"/>
    <property type="match status" value="1"/>
</dbReference>
<dbReference type="SUPFAM" id="SSF48371">
    <property type="entry name" value="ARM repeat"/>
    <property type="match status" value="1"/>
</dbReference>
<dbReference type="EMBL" id="LIAE01006773">
    <property type="protein sequence ID" value="PAV85435.1"/>
    <property type="molecule type" value="Genomic_DNA"/>
</dbReference>
<keyword evidence="3" id="KW-0539">Nucleus</keyword>
<dbReference type="STRING" id="2018661.A0A2A2LH22"/>
<dbReference type="InterPro" id="IPR055236">
    <property type="entry name" value="EVH1_PP4R3"/>
</dbReference>
<feature type="compositionally biased region" description="Basic and acidic residues" evidence="4">
    <location>
        <begin position="810"/>
        <end position="820"/>
    </location>
</feature>
<feature type="region of interest" description="Disordered" evidence="4">
    <location>
        <begin position="858"/>
        <end position="1126"/>
    </location>
</feature>
<feature type="compositionally biased region" description="Polar residues" evidence="4">
    <location>
        <begin position="1117"/>
        <end position="1126"/>
    </location>
</feature>
<comment type="subcellular location">
    <subcellularLocation>
        <location evidence="1">Nucleus</location>
    </subcellularLocation>
</comment>
<dbReference type="PANTHER" id="PTHR23318">
    <property type="entry name" value="ATP SYNTHASE GAMMA-RELATED"/>
    <property type="match status" value="1"/>
</dbReference>
<keyword evidence="8" id="KW-1185">Reference proteome</keyword>
<evidence type="ECO:0000313" key="8">
    <source>
        <dbReference type="Proteomes" id="UP000218231"/>
    </source>
</evidence>
<feature type="compositionally biased region" description="Basic and acidic residues" evidence="4">
    <location>
        <begin position="37"/>
        <end position="79"/>
    </location>
</feature>
<feature type="region of interest" description="Disordered" evidence="4">
    <location>
        <begin position="792"/>
        <end position="820"/>
    </location>
</feature>
<dbReference type="InterPro" id="IPR016024">
    <property type="entry name" value="ARM-type_fold"/>
</dbReference>
<evidence type="ECO:0000256" key="3">
    <source>
        <dbReference type="ARBA" id="ARBA00023242"/>
    </source>
</evidence>
<feature type="compositionally biased region" description="Basic and acidic residues" evidence="4">
    <location>
        <begin position="1055"/>
        <end position="1064"/>
    </location>
</feature>
<dbReference type="OrthoDB" id="27483at2759"/>
<reference evidence="7 8" key="1">
    <citation type="journal article" date="2017" name="Curr. Biol.">
        <title>Genome architecture and evolution of a unichromosomal asexual nematode.</title>
        <authorList>
            <person name="Fradin H."/>
            <person name="Zegar C."/>
            <person name="Gutwein M."/>
            <person name="Lucas J."/>
            <person name="Kovtun M."/>
            <person name="Corcoran D."/>
            <person name="Baugh L.R."/>
            <person name="Kiontke K."/>
            <person name="Gunsalus K."/>
            <person name="Fitch D.H."/>
            <person name="Piano F."/>
        </authorList>
    </citation>
    <scope>NUCLEOTIDE SEQUENCE [LARGE SCALE GENOMIC DNA]</scope>
    <source>
        <strain evidence="7">PF1309</strain>
    </source>
</reference>
<comment type="caution">
    <text evidence="7">The sequence shown here is derived from an EMBL/GenBank/DDBJ whole genome shotgun (WGS) entry which is preliminary data.</text>
</comment>
<evidence type="ECO:0000256" key="2">
    <source>
        <dbReference type="ARBA" id="ARBA00008809"/>
    </source>
</evidence>
<feature type="compositionally biased region" description="Low complexity" evidence="4">
    <location>
        <begin position="900"/>
        <end position="915"/>
    </location>
</feature>
<organism evidence="7 8">
    <name type="scientific">Diploscapter pachys</name>
    <dbReference type="NCBI Taxonomy" id="2018661"/>
    <lineage>
        <taxon>Eukaryota</taxon>
        <taxon>Metazoa</taxon>
        <taxon>Ecdysozoa</taxon>
        <taxon>Nematoda</taxon>
        <taxon>Chromadorea</taxon>
        <taxon>Rhabditida</taxon>
        <taxon>Rhabditina</taxon>
        <taxon>Rhabditomorpha</taxon>
        <taxon>Rhabditoidea</taxon>
        <taxon>Rhabditidae</taxon>
        <taxon>Diploscapter</taxon>
    </lineage>
</organism>
<evidence type="ECO:0000256" key="4">
    <source>
        <dbReference type="SAM" id="MobiDB-lite"/>
    </source>
</evidence>
<dbReference type="GO" id="GO:0072542">
    <property type="term" value="F:protein phosphatase activator activity"/>
    <property type="evidence" value="ECO:0007669"/>
    <property type="project" value="TreeGrafter"/>
</dbReference>
<evidence type="ECO:0000259" key="5">
    <source>
        <dbReference type="Pfam" id="PF04802"/>
    </source>
</evidence>
<dbReference type="GO" id="GO:0006974">
    <property type="term" value="P:DNA damage response"/>
    <property type="evidence" value="ECO:0007669"/>
    <property type="project" value="TreeGrafter"/>
</dbReference>
<protein>
    <submittedName>
        <fullName evidence="7">Uncharacterized protein</fullName>
    </submittedName>
</protein>
<dbReference type="Gene3D" id="2.30.29.30">
    <property type="entry name" value="Pleckstrin-homology domain (PH domain)/Phosphotyrosine-binding domain (PTB)"/>
    <property type="match status" value="1"/>
</dbReference>
<accession>A0A2A2LH22</accession>
<gene>
    <name evidence="7" type="ORF">WR25_07876</name>
</gene>
<feature type="compositionally biased region" description="Basic and acidic residues" evidence="4">
    <location>
        <begin position="1"/>
        <end position="28"/>
    </location>
</feature>
<feature type="compositionally biased region" description="Basic and acidic residues" evidence="4">
    <location>
        <begin position="95"/>
        <end position="117"/>
    </location>
</feature>
<dbReference type="Pfam" id="PF22972">
    <property type="entry name" value="EVH1_PP4R3"/>
    <property type="match status" value="1"/>
</dbReference>
<feature type="compositionally biased region" description="Basic and acidic residues" evidence="4">
    <location>
        <begin position="1106"/>
        <end position="1116"/>
    </location>
</feature>
<evidence type="ECO:0000256" key="1">
    <source>
        <dbReference type="ARBA" id="ARBA00004123"/>
    </source>
</evidence>
<dbReference type="InterPro" id="IPR011993">
    <property type="entry name" value="PH-like_dom_sf"/>
</dbReference>
<feature type="compositionally biased region" description="Acidic residues" evidence="4">
    <location>
        <begin position="954"/>
        <end position="965"/>
    </location>
</feature>
<dbReference type="InterPro" id="IPR006887">
    <property type="entry name" value="P4R3-like_central_dom"/>
</dbReference>
<feature type="region of interest" description="Disordered" evidence="4">
    <location>
        <begin position="1"/>
        <end position="117"/>
    </location>
</feature>
<comment type="similarity">
    <text evidence="2">Belongs to the SMEK family.</text>
</comment>
<evidence type="ECO:0000313" key="7">
    <source>
        <dbReference type="EMBL" id="PAV85435.1"/>
    </source>
</evidence>
<dbReference type="GO" id="GO:0005654">
    <property type="term" value="C:nucleoplasm"/>
    <property type="evidence" value="ECO:0007669"/>
    <property type="project" value="TreeGrafter"/>
</dbReference>
<proteinExistence type="inferred from homology"/>
<feature type="compositionally biased region" description="Acidic residues" evidence="4">
    <location>
        <begin position="794"/>
        <end position="804"/>
    </location>
</feature>
<evidence type="ECO:0000259" key="6">
    <source>
        <dbReference type="Pfam" id="PF22972"/>
    </source>
</evidence>
<dbReference type="Proteomes" id="UP000218231">
    <property type="component" value="Unassembled WGS sequence"/>
</dbReference>
<dbReference type="InterPro" id="IPR051137">
    <property type="entry name" value="PP4R3-like"/>
</dbReference>
<feature type="region of interest" description="Disordered" evidence="4">
    <location>
        <begin position="764"/>
        <end position="783"/>
    </location>
</feature>
<feature type="domain" description="Serine/threonine-protein phosphatase 4 regulatory subunit 3-like central" evidence="5">
    <location>
        <begin position="266"/>
        <end position="761"/>
    </location>
</feature>
<sequence length="1126" mass="125410">MGKEELSAGGKSLEKAEEDAAKQPKAEVDEPEPESEQSGKEVKSAEEDGASQEKSREKEESEDKDDHPTDPSEPTDEKPAASGDVKTENGPVVKNEADRASTQGDEGKKADGKKENALDHVDIPRNSKNRVKLYVLCEQRVWDDRGTGHVACIPAGNDSSAYVIIVKLESTEKNVLESKVLMETVYQKQQETLIVWSESDTCDLALSFQEKSGCEEIWAKICEVQGKDPGDADAGYDDMDEADLSEGSTSGSRVILPPVEMGRLGEIELAISNHIASAMLREKMANAIENENVIAKLIDLFHMCEDLDHSEGLRYLYSITKNMFMLNRNSINDTLLDDRYLKDVIGMLEYDPAHEEPRKHREFLFEKAKFREVLPIASDELKEKIHKTYRVQYLQDVCLPAPSLFEENLLSVLNSYIFFSRIDIVTMLQKDRQLMKELFEQLKDPETGVAQRRDLAFFLKEFITLSSSLPSNGPQSKDNFYKALSNNDILGVIEPCIISPDVDTRVTIVEMLALLVEHNPQQVRDYLLRQAKDKQQEQILLNRLISHMQTDRDPELTSANQVAQVLRTLLDPDTMVSMQKADRSEFLQLFYTRSIGTLVKPLADNVQSGVLKKDDYVTANRQALVVRLLCFCIEHHSHSMRSYAINNDLLNKVLVLLKSKHHFLSLSALKILRTVIGVKNDYHFYFRHIVKERVLDKVVECFKANGNRYNLLNSAILELFDFIRSENIKTLVSYTIENHQSAFENITYVKLFTDLKIRYEQNQEREQSQSNLASTKEDDRVASPVFVKERQEEQWFEEDDEEESSQAGGAKEKVKREDVLPRKSGIETMFPSLTKRKSMMEDEDDDIAGVLLGATSAAASNHANSPPGTNNPPVTLIGPGAQQDKKLSFVIKLGGDRSRTPSPSGPSTSPQSAQATSPSNQNADSRDDEVTSSQNHKHNEQPPSPVSSVRSLVDYDESDSDEEESNNSGSSEKEKPPANGNKESGTSHHPDSIPTSSTGSPVFGDEKDQAGSGLPSSAKESSPDDDVSSTSGDNDDKPDDVGLAENKETATANGHPEHSKKLEQDPAYPVTPRSGKRPSSESLTDEQADAKRSKIDQTGTGPESETAEHAEQHLEANSDQTQGTKA</sequence>
<feature type="domain" description="PP4R3 EVH1-like" evidence="6">
    <location>
        <begin position="129"/>
        <end position="225"/>
    </location>
</feature>
<dbReference type="PANTHER" id="PTHR23318:SF0">
    <property type="entry name" value="SERINE_THREONINE-PROTEIN PHOSPHATASE 4 REGULATORY SUBUNIT 3"/>
    <property type="match status" value="1"/>
</dbReference>
<dbReference type="SUPFAM" id="SSF50729">
    <property type="entry name" value="PH domain-like"/>
    <property type="match status" value="1"/>
</dbReference>
<dbReference type="Gene3D" id="1.25.10.10">
    <property type="entry name" value="Leucine-rich Repeat Variant"/>
    <property type="match status" value="1"/>
</dbReference>
<name>A0A2A2LH22_9BILA</name>